<dbReference type="InterPro" id="IPR010106">
    <property type="entry name" value="RpnA"/>
</dbReference>
<gene>
    <name evidence="1" type="ORF">C3744_28675</name>
</gene>
<reference evidence="1 2" key="1">
    <citation type="journal article" date="2018" name="Appl. Environ. Microbiol.">
        <title>Antimicrobial susceptibility testing and tentative epidemiological cut-off values of five Bacillus species relevant for use as animal feed additives or for plant protection.</title>
        <authorList>
            <person name="Agerso Y."/>
            <person name="Stuer-Lauridsen B."/>
            <person name="Bjerre K."/>
            <person name="Jensen M.G."/>
            <person name="Johansen E."/>
            <person name="Bennedsen M."/>
            <person name="Brockmann E."/>
            <person name="Nielsen B."/>
        </authorList>
    </citation>
    <scope>NUCLEOTIDE SEQUENCE [LARGE SCALE GENOMIC DNA]</scope>
    <source>
        <strain evidence="1 2">CHCC20162</strain>
    </source>
</reference>
<accession>A0A3D8WU22</accession>
<dbReference type="PANTHER" id="PTHR41317:SF1">
    <property type="entry name" value="PD-(D_E)XK NUCLEASE FAMILY TRANSPOSASE"/>
    <property type="match status" value="1"/>
</dbReference>
<comment type="caution">
    <text evidence="1">The sequence shown here is derived from an EMBL/GenBank/DDBJ whole genome shotgun (WGS) entry which is preliminary data.</text>
</comment>
<dbReference type="EMBL" id="PQWM01000066">
    <property type="protein sequence ID" value="RDZ06469.1"/>
    <property type="molecule type" value="Genomic_DNA"/>
</dbReference>
<evidence type="ECO:0000313" key="1">
    <source>
        <dbReference type="EMBL" id="RDZ06469.1"/>
    </source>
</evidence>
<evidence type="ECO:0000313" key="2">
    <source>
        <dbReference type="Proteomes" id="UP000256519"/>
    </source>
</evidence>
<sequence>MLEIHFMELPKLLIKWRNREVDPREDQLVRWLLLLEASEDEEITQVLEEIAMQEDQVLKKAIDEWERVSQDPEVLLAYEARRKALLDEKSALKRAETLGEKKGKEETLKKVALGMIEKGLDDSVIVELTGFTPEEIEKLRHQ</sequence>
<proteinExistence type="predicted"/>
<dbReference type="NCBIfam" id="TIGR01784">
    <property type="entry name" value="T_den_put_tspse"/>
    <property type="match status" value="1"/>
</dbReference>
<organism evidence="1 2">
    <name type="scientific">Priestia megaterium</name>
    <name type="common">Bacillus megaterium</name>
    <dbReference type="NCBI Taxonomy" id="1404"/>
    <lineage>
        <taxon>Bacteria</taxon>
        <taxon>Bacillati</taxon>
        <taxon>Bacillota</taxon>
        <taxon>Bacilli</taxon>
        <taxon>Bacillales</taxon>
        <taxon>Bacillaceae</taxon>
        <taxon>Priestia</taxon>
    </lineage>
</organism>
<dbReference type="Pfam" id="PF12784">
    <property type="entry name" value="PDDEXK_2"/>
    <property type="match status" value="1"/>
</dbReference>
<dbReference type="Proteomes" id="UP000256519">
    <property type="component" value="Unassembled WGS sequence"/>
</dbReference>
<evidence type="ECO:0008006" key="3">
    <source>
        <dbReference type="Google" id="ProtNLM"/>
    </source>
</evidence>
<dbReference type="AlphaFoldDB" id="A0A3D8WU22"/>
<dbReference type="PANTHER" id="PTHR41317">
    <property type="entry name" value="PD-(D_E)XK NUCLEASE FAMILY TRANSPOSASE"/>
    <property type="match status" value="1"/>
</dbReference>
<protein>
    <recommendedName>
        <fullName evidence="3">Rpn family recombination-promoting nuclease/putative transposase</fullName>
    </recommendedName>
</protein>
<name>A0A3D8WU22_PRIMG</name>